<name>A0A3L5TSH6_MYTGA</name>
<feature type="signal peptide" evidence="1">
    <location>
        <begin position="1"/>
        <end position="24"/>
    </location>
</feature>
<dbReference type="Proteomes" id="UP000266721">
    <property type="component" value="Unassembled WGS sequence"/>
</dbReference>
<feature type="chain" id="PRO_5017929148" evidence="1">
    <location>
        <begin position="25"/>
        <end position="210"/>
    </location>
</feature>
<sequence length="210" mass="24255">MQLNQEEIIMFRILIYGFTLVVLASTTTPNSEGGVEVRLLDNQNAPLMATLDMSKADERVKQFVSDAIEAKMKNIEQTMRSKQFVIETLDAKMKAIEGIMKSQIINFERNLTDQLTDYINKMVVKVDQENGKSSTYIRWGRSDCSGVNTEVVYSGMIFVQQLKYKVRKAELNILDVDKVLIKSRNEDIKMQCIVKVFCSFKYKWPEHVIY</sequence>
<gene>
    <name evidence="2" type="ORF">AM593_00863</name>
</gene>
<keyword evidence="1" id="KW-0732">Signal</keyword>
<evidence type="ECO:0000313" key="2">
    <source>
        <dbReference type="EMBL" id="OPL32852.1"/>
    </source>
</evidence>
<organism evidence="2 3">
    <name type="scientific">Mytilus galloprovincialis</name>
    <name type="common">Mediterranean mussel</name>
    <dbReference type="NCBI Taxonomy" id="29158"/>
    <lineage>
        <taxon>Eukaryota</taxon>
        <taxon>Metazoa</taxon>
        <taxon>Spiralia</taxon>
        <taxon>Lophotrochozoa</taxon>
        <taxon>Mollusca</taxon>
        <taxon>Bivalvia</taxon>
        <taxon>Autobranchia</taxon>
        <taxon>Pteriomorphia</taxon>
        <taxon>Mytilida</taxon>
        <taxon>Mytiloidea</taxon>
        <taxon>Mytilidae</taxon>
        <taxon>Mytilinae</taxon>
        <taxon>Mytilus</taxon>
    </lineage>
</organism>
<evidence type="ECO:0000313" key="3">
    <source>
        <dbReference type="Proteomes" id="UP000266721"/>
    </source>
</evidence>
<dbReference type="EMBL" id="KV586403">
    <property type="protein sequence ID" value="OPL32852.1"/>
    <property type="molecule type" value="Genomic_DNA"/>
</dbReference>
<feature type="non-terminal residue" evidence="2">
    <location>
        <position position="1"/>
    </location>
</feature>
<reference evidence="2 3" key="1">
    <citation type="journal article" date="2016" name="PLoS ONE">
        <title>A First Insight into the Genome of the Filter-Feeder Mussel Mytilus galloprovincialis.</title>
        <authorList>
            <person name="Murgarella M."/>
            <person name="Puiu D."/>
            <person name="Novoa B."/>
            <person name="Figueras A."/>
            <person name="Posada D."/>
            <person name="Canchaya C."/>
        </authorList>
    </citation>
    <scope>NUCLEOTIDE SEQUENCE [LARGE SCALE GENOMIC DNA]</scope>
    <source>
        <tissue evidence="2">Muscle</tissue>
    </source>
</reference>
<evidence type="ECO:0000256" key="1">
    <source>
        <dbReference type="SAM" id="SignalP"/>
    </source>
</evidence>
<keyword evidence="3" id="KW-1185">Reference proteome</keyword>
<accession>A0A3L5TSH6</accession>
<protein>
    <submittedName>
        <fullName evidence="2">Uncharacterized protein</fullName>
    </submittedName>
</protein>
<proteinExistence type="predicted"/>
<dbReference type="AlphaFoldDB" id="A0A3L5TSH6"/>
<comment type="caution">
    <text evidence="2">The sequence shown here is derived from an EMBL/GenBank/DDBJ whole genome shotgun (WGS) entry which is preliminary data.</text>
</comment>